<dbReference type="InterPro" id="IPR010318">
    <property type="entry name" value="S-Me-THD_N"/>
</dbReference>
<feature type="domain" description="S-Me-THD-like C-terminal" evidence="2">
    <location>
        <begin position="193"/>
        <end position="379"/>
    </location>
</feature>
<reference evidence="3 4" key="1">
    <citation type="submission" date="2021-06" db="EMBL/GenBank/DDBJ databases">
        <authorList>
            <person name="Lee D.H."/>
        </authorList>
    </citation>
    <scope>NUCLEOTIDE SEQUENCE [LARGE SCALE GENOMIC DNA]</scope>
    <source>
        <strain evidence="3 4">MMS21-HV4-11</strain>
    </source>
</reference>
<dbReference type="Pfam" id="PF20906">
    <property type="entry name" value="S-Me-THD_C"/>
    <property type="match status" value="1"/>
</dbReference>
<name>A0ABS6IMJ4_9HYPH</name>
<evidence type="ECO:0000313" key="3">
    <source>
        <dbReference type="EMBL" id="MBU8874982.1"/>
    </source>
</evidence>
<sequence length="382" mass="41209">MWGPGHSATTSSSRACLHEGAAVKLRDITEDDIESLAVGAWVLGTGGGGNPYLSLLNMRVLYREGRRARLMPASDLDDEAWVGVIANMGAPLVGIERLTDHQTIARAARLMEEHTGRRFDAVMGMEIGGGNGIRPLMVAAHLGVPVVDSDTMGRAYPEAQMTSVAVGGLKPCPLTAVDVRGLESIVETVPTWTWAERIVRKICVEYGSTAPTCQPPRTGAEVKRWGIHGTTTKAITIGRAVRDAQRTHDDPVAAILAVEPGKLLYRGKVVDVERRATEGFLRGIVRFEGMDDWRGAGMQINFQNEWIVARLDGEPVAMTPDLICVLDSVSGEAVGTETIRYGQRVTVVALPGPDIFLTRAGLAHVGPRAFGYDIEFRSVFAS</sequence>
<evidence type="ECO:0000313" key="4">
    <source>
        <dbReference type="Proteomes" id="UP000727907"/>
    </source>
</evidence>
<comment type="caution">
    <text evidence="3">The sequence shown here is derived from an EMBL/GenBank/DDBJ whole genome shotgun (WGS) entry which is preliminary data.</text>
</comment>
<dbReference type="Pfam" id="PF06032">
    <property type="entry name" value="S-Me-THD_N"/>
    <property type="match status" value="1"/>
</dbReference>
<dbReference type="EMBL" id="JAHOPB010000001">
    <property type="protein sequence ID" value="MBU8874982.1"/>
    <property type="molecule type" value="Genomic_DNA"/>
</dbReference>
<feature type="domain" description="S-Me-THD N-terminal" evidence="1">
    <location>
        <begin position="31"/>
        <end position="187"/>
    </location>
</feature>
<accession>A0ABS6IMJ4</accession>
<evidence type="ECO:0000259" key="2">
    <source>
        <dbReference type="Pfam" id="PF20906"/>
    </source>
</evidence>
<evidence type="ECO:0000259" key="1">
    <source>
        <dbReference type="Pfam" id="PF06032"/>
    </source>
</evidence>
<protein>
    <submittedName>
        <fullName evidence="3">DUF917 domain-containing protein</fullName>
    </submittedName>
</protein>
<gene>
    <name evidence="3" type="ORF">KQ910_14490</name>
</gene>
<proteinExistence type="predicted"/>
<organism evidence="3 4">
    <name type="scientific">Reyranella humidisoli</name>
    <dbReference type="NCBI Taxonomy" id="2849149"/>
    <lineage>
        <taxon>Bacteria</taxon>
        <taxon>Pseudomonadati</taxon>
        <taxon>Pseudomonadota</taxon>
        <taxon>Alphaproteobacteria</taxon>
        <taxon>Hyphomicrobiales</taxon>
        <taxon>Reyranellaceae</taxon>
        <taxon>Reyranella</taxon>
    </lineage>
</organism>
<keyword evidence="4" id="KW-1185">Reference proteome</keyword>
<dbReference type="InterPro" id="IPR048350">
    <property type="entry name" value="S-Me-THD-like_C"/>
</dbReference>
<dbReference type="Proteomes" id="UP000727907">
    <property type="component" value="Unassembled WGS sequence"/>
</dbReference>